<feature type="compositionally biased region" description="Basic and acidic residues" evidence="1">
    <location>
        <begin position="14"/>
        <end position="26"/>
    </location>
</feature>
<keyword evidence="3" id="KW-1185">Reference proteome</keyword>
<evidence type="ECO:0000313" key="2">
    <source>
        <dbReference type="EMBL" id="CAL1388997.1"/>
    </source>
</evidence>
<feature type="region of interest" description="Disordered" evidence="1">
    <location>
        <begin position="96"/>
        <end position="132"/>
    </location>
</feature>
<evidence type="ECO:0000256" key="1">
    <source>
        <dbReference type="SAM" id="MobiDB-lite"/>
    </source>
</evidence>
<sequence>MTGQPGGVAAPGDSRGKRSPREDSNLHGRQSKLAPQRRVDADQTAVILEQSHRHRLILEDDSKEEEIEHDDTILVDAQELLVLLMQPRDKTMFTKSVSYKNGGSTQDLEGSKMKKTTRISFTNEALQRDSTP</sequence>
<feature type="compositionally biased region" description="Polar residues" evidence="1">
    <location>
        <begin position="96"/>
        <end position="108"/>
    </location>
</feature>
<organism evidence="2 3">
    <name type="scientific">Linum trigynum</name>
    <dbReference type="NCBI Taxonomy" id="586398"/>
    <lineage>
        <taxon>Eukaryota</taxon>
        <taxon>Viridiplantae</taxon>
        <taxon>Streptophyta</taxon>
        <taxon>Embryophyta</taxon>
        <taxon>Tracheophyta</taxon>
        <taxon>Spermatophyta</taxon>
        <taxon>Magnoliopsida</taxon>
        <taxon>eudicotyledons</taxon>
        <taxon>Gunneridae</taxon>
        <taxon>Pentapetalae</taxon>
        <taxon>rosids</taxon>
        <taxon>fabids</taxon>
        <taxon>Malpighiales</taxon>
        <taxon>Linaceae</taxon>
        <taxon>Linum</taxon>
    </lineage>
</organism>
<name>A0AAV2ETG5_9ROSI</name>
<proteinExistence type="predicted"/>
<dbReference type="EMBL" id="OZ034818">
    <property type="protein sequence ID" value="CAL1388997.1"/>
    <property type="molecule type" value="Genomic_DNA"/>
</dbReference>
<feature type="region of interest" description="Disordered" evidence="1">
    <location>
        <begin position="1"/>
        <end position="40"/>
    </location>
</feature>
<reference evidence="2 3" key="1">
    <citation type="submission" date="2024-04" db="EMBL/GenBank/DDBJ databases">
        <authorList>
            <person name="Fracassetti M."/>
        </authorList>
    </citation>
    <scope>NUCLEOTIDE SEQUENCE [LARGE SCALE GENOMIC DNA]</scope>
</reference>
<protein>
    <submittedName>
        <fullName evidence="2">Uncharacterized protein</fullName>
    </submittedName>
</protein>
<accession>A0AAV2ETG5</accession>
<feature type="compositionally biased region" description="Polar residues" evidence="1">
    <location>
        <begin position="118"/>
        <end position="132"/>
    </location>
</feature>
<evidence type="ECO:0000313" key="3">
    <source>
        <dbReference type="Proteomes" id="UP001497516"/>
    </source>
</evidence>
<dbReference type="Proteomes" id="UP001497516">
    <property type="component" value="Chromosome 5"/>
</dbReference>
<dbReference type="AlphaFoldDB" id="A0AAV2ETG5"/>
<gene>
    <name evidence="2" type="ORF">LTRI10_LOCUS29887</name>
</gene>